<accession>A0A5H2XRW6</accession>
<evidence type="ECO:0000256" key="8">
    <source>
        <dbReference type="SAM" id="MobiDB-lite"/>
    </source>
</evidence>
<keyword evidence="11" id="KW-0830">Ubiquinone</keyword>
<feature type="transmembrane region" description="Helical" evidence="9">
    <location>
        <begin position="265"/>
        <end position="283"/>
    </location>
</feature>
<feature type="domain" description="NADH:quinone oxidoreductase/Mrp antiporter transmembrane" evidence="10">
    <location>
        <begin position="214"/>
        <end position="408"/>
    </location>
</feature>
<keyword evidence="2" id="KW-0813">Transport</keyword>
<dbReference type="Pfam" id="PF00361">
    <property type="entry name" value="Proton_antipo_M"/>
    <property type="match status" value="1"/>
</dbReference>
<name>A0A5H2XRW6_PRUDU</name>
<feature type="transmembrane region" description="Helical" evidence="9">
    <location>
        <begin position="317"/>
        <end position="338"/>
    </location>
</feature>
<evidence type="ECO:0000313" key="11">
    <source>
        <dbReference type="EMBL" id="BBN69459.1"/>
    </source>
</evidence>
<evidence type="ECO:0000256" key="6">
    <source>
        <dbReference type="ARBA" id="ARBA00023027"/>
    </source>
</evidence>
<gene>
    <name evidence="11" type="ORF">Prudu_950S000900</name>
</gene>
<feature type="region of interest" description="Disordered" evidence="8">
    <location>
        <begin position="542"/>
        <end position="576"/>
    </location>
</feature>
<evidence type="ECO:0000256" key="4">
    <source>
        <dbReference type="ARBA" id="ARBA00022967"/>
    </source>
</evidence>
<feature type="transmembrane region" description="Helical" evidence="9">
    <location>
        <begin position="358"/>
        <end position="377"/>
    </location>
</feature>
<dbReference type="GO" id="GO:0016020">
    <property type="term" value="C:membrane"/>
    <property type="evidence" value="ECO:0007669"/>
    <property type="project" value="UniProtKB-SubCell"/>
</dbReference>
<keyword evidence="3 9" id="KW-0812">Transmembrane</keyword>
<organism evidence="11">
    <name type="scientific">Prunus dulcis</name>
    <name type="common">Almond</name>
    <name type="synonym">Amygdalus dulcis</name>
    <dbReference type="NCBI Taxonomy" id="3755"/>
    <lineage>
        <taxon>Eukaryota</taxon>
        <taxon>Viridiplantae</taxon>
        <taxon>Streptophyta</taxon>
        <taxon>Embryophyta</taxon>
        <taxon>Tracheophyta</taxon>
        <taxon>Spermatophyta</taxon>
        <taxon>Magnoliopsida</taxon>
        <taxon>eudicotyledons</taxon>
        <taxon>Gunneridae</taxon>
        <taxon>Pentapetalae</taxon>
        <taxon>rosids</taxon>
        <taxon>fabids</taxon>
        <taxon>Rosales</taxon>
        <taxon>Rosaceae</taxon>
        <taxon>Amygdaloideae</taxon>
        <taxon>Amygdaleae</taxon>
        <taxon>Prunus</taxon>
    </lineage>
</organism>
<feature type="compositionally biased region" description="Basic and acidic residues" evidence="8">
    <location>
        <begin position="542"/>
        <end position="567"/>
    </location>
</feature>
<keyword evidence="6" id="KW-0520">NAD</keyword>
<dbReference type="GO" id="GO:0009536">
    <property type="term" value="C:plastid"/>
    <property type="evidence" value="ECO:0007669"/>
    <property type="project" value="UniProtKB-ARBA"/>
</dbReference>
<evidence type="ECO:0000256" key="3">
    <source>
        <dbReference type="ARBA" id="ARBA00022692"/>
    </source>
</evidence>
<dbReference type="AlphaFoldDB" id="A0A5H2XRW6"/>
<evidence type="ECO:0000256" key="1">
    <source>
        <dbReference type="ARBA" id="ARBA00004141"/>
    </source>
</evidence>
<proteinExistence type="predicted"/>
<sequence length="647" mass="71607">MRVVVGPTHPICSMIYGSTGATHFDQLAKILTGYEITGARSSGSTKGGGRKTLSEIEILFVFHRKRRRPRMAYGAYYLRGTRFFDRGSMIAGPSPRSARWPIGIAAFGLCLPLKKKFRLGPGKRWQQQKGRGPCSCCARPLLSQWGSRVELREQPSDGKLLSRSVQRALFSLRIPRSLSCKFPCNELKTCGALLSIYSLSRAPKKTPSPSDSTSLLTLYMWAPDIYEGSPTPVTAFLSIAPKISISANISRVSIYGSYGATLQQIFFFCSIASMILGALAAMAQTKVKRPLAHSSIGHVGYIRTGLSCGTIEGIQSLLIGIFIYALMTIDAFAIVLALRQTRVKYIADLGALAKTNPISAITFSITMFSYAGIPPLAGFCSKFYLFFAALGCGAYFLAPVGVVTSVIGRWAAGRLPRFSVHRTRSLSNPVATRMGMHATKDRVESDTSAVYSISLYESTITTRDEPWFGELKLTLGVIGTPSYCARSYTEVLPAGCWNDASRAGPRFRKMKGQKVQYKWGVTNSPSHWGRKTNRHLDLVKNGEVHPNRPMKNKEESKAPMAREAHAERARRKKSVEEKQPELIPFASWAQSTKRMFFDTPRTWILYEPMDRDKSLLLAMTSSFITSSFPYPSPLFSVTHQMALSSYL</sequence>
<dbReference type="InterPro" id="IPR001750">
    <property type="entry name" value="ND/Mrp_TM"/>
</dbReference>
<dbReference type="EMBL" id="AP021287">
    <property type="protein sequence ID" value="BBN69459.1"/>
    <property type="molecule type" value="Genomic_DNA"/>
</dbReference>
<evidence type="ECO:0000256" key="5">
    <source>
        <dbReference type="ARBA" id="ARBA00022989"/>
    </source>
</evidence>
<feature type="transmembrane region" description="Helical" evidence="9">
    <location>
        <begin position="383"/>
        <end position="407"/>
    </location>
</feature>
<evidence type="ECO:0000259" key="10">
    <source>
        <dbReference type="Pfam" id="PF00361"/>
    </source>
</evidence>
<reference evidence="11" key="1">
    <citation type="journal article" date="2019" name="Science">
        <title>Mutation of a bHLH transcription factor allowed almond domestication.</title>
        <authorList>
            <person name="Sanchez-Perez R."/>
            <person name="Pavan S."/>
            <person name="Mazzeo R."/>
            <person name="Moldovan C."/>
            <person name="Aiese Cigliano R."/>
            <person name="Del Cueto J."/>
            <person name="Ricciardi F."/>
            <person name="Lotti C."/>
            <person name="Ricciardi L."/>
            <person name="Dicenta F."/>
            <person name="Lopez-Marques R.L."/>
            <person name="Lindberg Moller B."/>
        </authorList>
    </citation>
    <scope>NUCLEOTIDE SEQUENCE</scope>
</reference>
<protein>
    <submittedName>
        <fullName evidence="11">NADH-Ubiquinone/plastoquinone complex I protein</fullName>
    </submittedName>
</protein>
<dbReference type="PANTHER" id="PTHR22773">
    <property type="entry name" value="NADH DEHYDROGENASE"/>
    <property type="match status" value="1"/>
</dbReference>
<comment type="subcellular location">
    <subcellularLocation>
        <location evidence="1">Membrane</location>
        <topology evidence="1">Multi-pass membrane protein</topology>
    </subcellularLocation>
</comment>
<keyword evidence="5 9" id="KW-1133">Transmembrane helix</keyword>
<evidence type="ECO:0000256" key="7">
    <source>
        <dbReference type="ARBA" id="ARBA00023136"/>
    </source>
</evidence>
<keyword evidence="4" id="KW-1278">Translocase</keyword>
<evidence type="ECO:0000256" key="9">
    <source>
        <dbReference type="SAM" id="Phobius"/>
    </source>
</evidence>
<evidence type="ECO:0000256" key="2">
    <source>
        <dbReference type="ARBA" id="ARBA00022448"/>
    </source>
</evidence>
<keyword evidence="7 9" id="KW-0472">Membrane</keyword>